<accession>A0A3B3HAU3</accession>
<dbReference type="Ensembl" id="ENSORLT00000042623.1">
    <property type="protein sequence ID" value="ENSORLP00000028353.1"/>
    <property type="gene ID" value="ENSORLG00000028933.1"/>
</dbReference>
<proteinExistence type="predicted"/>
<sequence>PILAVQQKWRANLKPTSHTVLSQMWIREGQFVSLDQRGTVCVSGSERDSLCQWIREGQLEGQLCHWIREGQFVLVDQRGTVCVSGSERDSCWIREGQLFCLPR</sequence>
<evidence type="ECO:0000313" key="1">
    <source>
        <dbReference type="Ensembl" id="ENSORLP00000028353.1"/>
    </source>
</evidence>
<reference evidence="1" key="2">
    <citation type="submission" date="2025-08" db="UniProtKB">
        <authorList>
            <consortium name="Ensembl"/>
        </authorList>
    </citation>
    <scope>IDENTIFICATION</scope>
    <source>
        <strain evidence="1">Hd-rR</strain>
    </source>
</reference>
<evidence type="ECO:0000313" key="2">
    <source>
        <dbReference type="Proteomes" id="UP000001038"/>
    </source>
</evidence>
<dbReference type="InParanoid" id="A0A3B3HAU3"/>
<dbReference type="AlphaFoldDB" id="A0A3B3HAU3"/>
<name>A0A3B3HAU3_ORYLA</name>
<dbReference type="Proteomes" id="UP000001038">
    <property type="component" value="Chromosome 22"/>
</dbReference>
<reference evidence="1" key="3">
    <citation type="submission" date="2025-09" db="UniProtKB">
        <authorList>
            <consortium name="Ensembl"/>
        </authorList>
    </citation>
    <scope>IDENTIFICATION</scope>
    <source>
        <strain evidence="1">Hd-rR</strain>
    </source>
</reference>
<reference evidence="1 2" key="1">
    <citation type="journal article" date="2007" name="Nature">
        <title>The medaka draft genome and insights into vertebrate genome evolution.</title>
        <authorList>
            <person name="Kasahara M."/>
            <person name="Naruse K."/>
            <person name="Sasaki S."/>
            <person name="Nakatani Y."/>
            <person name="Qu W."/>
            <person name="Ahsan B."/>
            <person name="Yamada T."/>
            <person name="Nagayasu Y."/>
            <person name="Doi K."/>
            <person name="Kasai Y."/>
            <person name="Jindo T."/>
            <person name="Kobayashi D."/>
            <person name="Shimada A."/>
            <person name="Toyoda A."/>
            <person name="Kuroki Y."/>
            <person name="Fujiyama A."/>
            <person name="Sasaki T."/>
            <person name="Shimizu A."/>
            <person name="Asakawa S."/>
            <person name="Shimizu N."/>
            <person name="Hashimoto S."/>
            <person name="Yang J."/>
            <person name="Lee Y."/>
            <person name="Matsushima K."/>
            <person name="Sugano S."/>
            <person name="Sakaizumi M."/>
            <person name="Narita T."/>
            <person name="Ohishi K."/>
            <person name="Haga S."/>
            <person name="Ohta F."/>
            <person name="Nomoto H."/>
            <person name="Nogata K."/>
            <person name="Morishita T."/>
            <person name="Endo T."/>
            <person name="Shin-I T."/>
            <person name="Takeda H."/>
            <person name="Morishita S."/>
            <person name="Kohara Y."/>
        </authorList>
    </citation>
    <scope>NUCLEOTIDE SEQUENCE [LARGE SCALE GENOMIC DNA]</scope>
    <source>
        <strain evidence="1 2">Hd-rR</strain>
    </source>
</reference>
<keyword evidence="2" id="KW-1185">Reference proteome</keyword>
<organism evidence="1 2">
    <name type="scientific">Oryzias latipes</name>
    <name type="common">Japanese rice fish</name>
    <name type="synonym">Japanese killifish</name>
    <dbReference type="NCBI Taxonomy" id="8090"/>
    <lineage>
        <taxon>Eukaryota</taxon>
        <taxon>Metazoa</taxon>
        <taxon>Chordata</taxon>
        <taxon>Craniata</taxon>
        <taxon>Vertebrata</taxon>
        <taxon>Euteleostomi</taxon>
        <taxon>Actinopterygii</taxon>
        <taxon>Neopterygii</taxon>
        <taxon>Teleostei</taxon>
        <taxon>Neoteleostei</taxon>
        <taxon>Acanthomorphata</taxon>
        <taxon>Ovalentaria</taxon>
        <taxon>Atherinomorphae</taxon>
        <taxon>Beloniformes</taxon>
        <taxon>Adrianichthyidae</taxon>
        <taxon>Oryziinae</taxon>
        <taxon>Oryzias</taxon>
    </lineage>
</organism>
<protein>
    <submittedName>
        <fullName evidence="1">Uncharacterized protein</fullName>
    </submittedName>
</protein>